<accession>A0A2N0TT93</accession>
<evidence type="ECO:0000313" key="10">
    <source>
        <dbReference type="EMBL" id="OEY72120.1"/>
    </source>
</evidence>
<dbReference type="OrthoDB" id="9762913at2"/>
<dbReference type="FunFam" id="3.40.605.10:FF:000006">
    <property type="entry name" value="1-pyrroline-5-carboxylate dehydrogenase"/>
    <property type="match status" value="1"/>
</dbReference>
<reference evidence="10 12" key="2">
    <citation type="submission" date="2016-09" db="EMBL/GenBank/DDBJ databases">
        <title>Genome Sequence of Salegentibacter salarius,Isolated from a Marine Solar Saltern of the Yellow Sea in South Korea.</title>
        <authorList>
            <person name="Zheng Q."/>
            <person name="Liu Y."/>
        </authorList>
    </citation>
    <scope>NUCLEOTIDE SEQUENCE [LARGE SCALE GENOMIC DNA]</scope>
    <source>
        <strain evidence="10 12">KCTC 12974</strain>
    </source>
</reference>
<dbReference type="PANTHER" id="PTHR42862:SF1">
    <property type="entry name" value="DELTA-1-PYRROLINE-5-CARBOXYLATE DEHYDROGENASE 2, ISOFORM A-RELATED"/>
    <property type="match status" value="1"/>
</dbReference>
<evidence type="ECO:0000256" key="4">
    <source>
        <dbReference type="ARBA" id="ARBA00023002"/>
    </source>
</evidence>
<reference evidence="11 13" key="1">
    <citation type="submission" date="2015-10" db="EMBL/GenBank/DDBJ databases">
        <title>Draft genome sequence of Salegentibacter salinarum KCTC 12975.</title>
        <authorList>
            <person name="Lin W."/>
            <person name="Zheng Q."/>
        </authorList>
    </citation>
    <scope>NUCLEOTIDE SEQUENCE [LARGE SCALE GENOMIC DNA]</scope>
    <source>
        <strain evidence="11 13">KCTC 12974</strain>
    </source>
</reference>
<dbReference type="FunFam" id="3.40.309.10:FF:000005">
    <property type="entry name" value="1-pyrroline-5-carboxylate dehydrogenase 1"/>
    <property type="match status" value="1"/>
</dbReference>
<evidence type="ECO:0000256" key="2">
    <source>
        <dbReference type="ARBA" id="ARBA00009986"/>
    </source>
</evidence>
<evidence type="ECO:0000313" key="11">
    <source>
        <dbReference type="EMBL" id="PKD17951.1"/>
    </source>
</evidence>
<name>A0A2N0TT93_9FLAO</name>
<keyword evidence="6" id="KW-0642">Proline metabolism</keyword>
<evidence type="ECO:0000256" key="5">
    <source>
        <dbReference type="ARBA" id="ARBA00023027"/>
    </source>
</evidence>
<dbReference type="Proteomes" id="UP000176009">
    <property type="component" value="Unassembled WGS sequence"/>
</dbReference>
<proteinExistence type="inferred from homology"/>
<dbReference type="Gene3D" id="3.40.605.10">
    <property type="entry name" value="Aldehyde Dehydrogenase, Chain A, domain 1"/>
    <property type="match status" value="1"/>
</dbReference>
<organism evidence="11 13">
    <name type="scientific">Salegentibacter salarius</name>
    <dbReference type="NCBI Taxonomy" id="435906"/>
    <lineage>
        <taxon>Bacteria</taxon>
        <taxon>Pseudomonadati</taxon>
        <taxon>Bacteroidota</taxon>
        <taxon>Flavobacteriia</taxon>
        <taxon>Flavobacteriales</taxon>
        <taxon>Flavobacteriaceae</taxon>
        <taxon>Salegentibacter</taxon>
    </lineage>
</organism>
<dbReference type="NCBIfam" id="TIGR01236">
    <property type="entry name" value="D1pyr5carbox1"/>
    <property type="match status" value="1"/>
</dbReference>
<evidence type="ECO:0000256" key="7">
    <source>
        <dbReference type="ARBA" id="ARBA00032259"/>
    </source>
</evidence>
<dbReference type="InterPro" id="IPR016160">
    <property type="entry name" value="Ald_DH_CS_CYS"/>
</dbReference>
<dbReference type="EC" id="1.2.1.88" evidence="3"/>
<protein>
    <recommendedName>
        <fullName evidence="7">L-glutamate gamma-semialdehyde dehydrogenase</fullName>
        <ecNumber evidence="3">1.2.1.88</ecNumber>
    </recommendedName>
    <alternativeName>
        <fullName evidence="7">L-glutamate gamma-semialdehyde dehydrogenase</fullName>
    </alternativeName>
</protein>
<dbReference type="InterPro" id="IPR016162">
    <property type="entry name" value="Ald_DH_N"/>
</dbReference>
<dbReference type="EMBL" id="LKTR01000028">
    <property type="protein sequence ID" value="PKD17951.1"/>
    <property type="molecule type" value="Genomic_DNA"/>
</dbReference>
<dbReference type="PANTHER" id="PTHR42862">
    <property type="entry name" value="DELTA-1-PYRROLINE-5-CARBOXYLATE DEHYDROGENASE 1, ISOFORM A-RELATED"/>
    <property type="match status" value="1"/>
</dbReference>
<dbReference type="PROSITE" id="PS00070">
    <property type="entry name" value="ALDEHYDE_DEHYDR_CYS"/>
    <property type="match status" value="1"/>
</dbReference>
<dbReference type="GO" id="GO:0004657">
    <property type="term" value="F:proline dehydrogenase activity"/>
    <property type="evidence" value="ECO:0007669"/>
    <property type="project" value="UniProtKB-ARBA"/>
</dbReference>
<dbReference type="InterPro" id="IPR005931">
    <property type="entry name" value="P5CDH/ALDH4A1"/>
</dbReference>
<gene>
    <name evidence="11" type="ORF">APR40_13965</name>
    <name evidence="10" type="ORF">BHS39_14000</name>
</gene>
<keyword evidence="5" id="KW-0520">NAD</keyword>
<comment type="similarity">
    <text evidence="2">Belongs to the aldehyde dehydrogenase family.</text>
</comment>
<feature type="domain" description="Aldehyde dehydrogenase" evidence="9">
    <location>
        <begin position="57"/>
        <end position="523"/>
    </location>
</feature>
<evidence type="ECO:0000256" key="8">
    <source>
        <dbReference type="ARBA" id="ARBA00048142"/>
    </source>
</evidence>
<dbReference type="EMBL" id="MJBR01000024">
    <property type="protein sequence ID" value="OEY72120.1"/>
    <property type="molecule type" value="Genomic_DNA"/>
</dbReference>
<dbReference type="RefSeq" id="WP_070054640.1">
    <property type="nucleotide sequence ID" value="NZ_FVZF01000030.1"/>
</dbReference>
<dbReference type="InterPro" id="IPR050485">
    <property type="entry name" value="Proline_metab_enzyme"/>
</dbReference>
<dbReference type="Proteomes" id="UP000232533">
    <property type="component" value="Unassembled WGS sequence"/>
</dbReference>
<evidence type="ECO:0000256" key="3">
    <source>
        <dbReference type="ARBA" id="ARBA00012884"/>
    </source>
</evidence>
<dbReference type="Pfam" id="PF00171">
    <property type="entry name" value="Aldedh"/>
    <property type="match status" value="1"/>
</dbReference>
<dbReference type="GO" id="GO:0003842">
    <property type="term" value="F:L-glutamate gamma-semialdehyde dehydrogenase activity"/>
    <property type="evidence" value="ECO:0007669"/>
    <property type="project" value="UniProtKB-EC"/>
</dbReference>
<evidence type="ECO:0000313" key="13">
    <source>
        <dbReference type="Proteomes" id="UP000232533"/>
    </source>
</evidence>
<dbReference type="InterPro" id="IPR016161">
    <property type="entry name" value="Ald_DH/histidinol_DH"/>
</dbReference>
<keyword evidence="4" id="KW-0560">Oxidoreductase</keyword>
<evidence type="ECO:0000256" key="1">
    <source>
        <dbReference type="ARBA" id="ARBA00004786"/>
    </source>
</evidence>
<evidence type="ECO:0000313" key="12">
    <source>
        <dbReference type="Proteomes" id="UP000176009"/>
    </source>
</evidence>
<dbReference type="InterPro" id="IPR016163">
    <property type="entry name" value="Ald_DH_C"/>
</dbReference>
<dbReference type="GO" id="GO:0009898">
    <property type="term" value="C:cytoplasmic side of plasma membrane"/>
    <property type="evidence" value="ECO:0007669"/>
    <property type="project" value="TreeGrafter"/>
</dbReference>
<evidence type="ECO:0000259" key="9">
    <source>
        <dbReference type="Pfam" id="PF00171"/>
    </source>
</evidence>
<dbReference type="SUPFAM" id="SSF53720">
    <property type="entry name" value="ALDH-like"/>
    <property type="match status" value="1"/>
</dbReference>
<dbReference type="UniPathway" id="UPA00261">
    <property type="reaction ID" value="UER00374"/>
</dbReference>
<evidence type="ECO:0000256" key="6">
    <source>
        <dbReference type="ARBA" id="ARBA00023062"/>
    </source>
</evidence>
<comment type="caution">
    <text evidence="11">The sequence shown here is derived from an EMBL/GenBank/DDBJ whole genome shotgun (WGS) entry which is preliminary data.</text>
</comment>
<dbReference type="InterPro" id="IPR015590">
    <property type="entry name" value="Aldehyde_DH_dom"/>
</dbReference>
<keyword evidence="12" id="KW-1185">Reference proteome</keyword>
<sequence length="547" mass="60980">MGKGFFHVPKAVNEPVKSYAPGTPEREEVLLTYKDLYNSNMEVPLYIGSEAIKTGDTADIRPPHDHKHKVGTYHLAKKKHVEQAIDEALKARERWAKLEWEQRAAVFLKAADLIAGPYRSRINAATMIGQSKNIYQAEIDSACELCDFLRFNVEYMSDMYNEQPNSSDGNWNRVEYRPLEGFVYAITPFNFTAISGNLPSSAALMGNVAVWKPSDSQIFSAQVIMEVFKEAGLPDGVINMVMGDPEMITNTVLDSPDFAGIHFTGSTNVFKGIWGKIGNNIQKYKTYPRIVGETGGKDFIVAHPTSKPKQVATAISRGAFEYQGQKCSAASRVYLPKSLWPEIQEFVREDLESFKMGSPEDMTNFINAVIHEGAFDKLAGYIDRAKKDKDAEVVIGGNYDKSEGYFIEPTVILTSDPHYTTMETELFGPVVTIYVYDDKNYSEEKWRDLLKTVDNTSIYGLTGGVFSGDRYMAAVATDMLQNAAGNFYINDKPTGAVVGQQPFGGARSSGTNDKAGSKMNLLRWASVRLIKETFVPAEDYRYPFMGE</sequence>
<dbReference type="AlphaFoldDB" id="A0A2N0TT93"/>
<dbReference type="CDD" id="cd07123">
    <property type="entry name" value="ALDH_F4-17_P5CDH"/>
    <property type="match status" value="1"/>
</dbReference>
<comment type="catalytic activity">
    <reaction evidence="8">
        <text>L-glutamate 5-semialdehyde + NAD(+) + H2O = L-glutamate + NADH + 2 H(+)</text>
        <dbReference type="Rhea" id="RHEA:30235"/>
        <dbReference type="ChEBI" id="CHEBI:15377"/>
        <dbReference type="ChEBI" id="CHEBI:15378"/>
        <dbReference type="ChEBI" id="CHEBI:29985"/>
        <dbReference type="ChEBI" id="CHEBI:57540"/>
        <dbReference type="ChEBI" id="CHEBI:57945"/>
        <dbReference type="ChEBI" id="CHEBI:58066"/>
        <dbReference type="EC" id="1.2.1.88"/>
    </reaction>
</comment>
<dbReference type="Gene3D" id="3.40.309.10">
    <property type="entry name" value="Aldehyde Dehydrogenase, Chain A, domain 2"/>
    <property type="match status" value="1"/>
</dbReference>
<dbReference type="GO" id="GO:0010133">
    <property type="term" value="P:L-proline catabolic process to L-glutamate"/>
    <property type="evidence" value="ECO:0007669"/>
    <property type="project" value="UniProtKB-UniPathway"/>
</dbReference>
<comment type="pathway">
    <text evidence="1">Amino-acid degradation; L-proline degradation into L-glutamate; L-glutamate from L-proline: step 2/2.</text>
</comment>